<evidence type="ECO:0000256" key="2">
    <source>
        <dbReference type="ARBA" id="ARBA00022777"/>
    </source>
</evidence>
<gene>
    <name evidence="6" type="ORF">ACFOHL_13945</name>
</gene>
<feature type="transmembrane region" description="Helical" evidence="4">
    <location>
        <begin position="133"/>
        <end position="152"/>
    </location>
</feature>
<feature type="transmembrane region" description="Helical" evidence="4">
    <location>
        <begin position="18"/>
        <end position="35"/>
    </location>
</feature>
<protein>
    <submittedName>
        <fullName evidence="6">Sensor histidine kinase</fullName>
    </submittedName>
</protein>
<dbReference type="InterPro" id="IPR050482">
    <property type="entry name" value="Sensor_HK_TwoCompSys"/>
</dbReference>
<keyword evidence="4" id="KW-1133">Transmembrane helix</keyword>
<dbReference type="Pfam" id="PF07730">
    <property type="entry name" value="HisKA_3"/>
    <property type="match status" value="1"/>
</dbReference>
<feature type="transmembrane region" description="Helical" evidence="4">
    <location>
        <begin position="109"/>
        <end position="127"/>
    </location>
</feature>
<dbReference type="Proteomes" id="UP001595478">
    <property type="component" value="Unassembled WGS sequence"/>
</dbReference>
<feature type="domain" description="Signal transduction histidine kinase subgroup 3 dimerisation and phosphoacceptor" evidence="5">
    <location>
        <begin position="178"/>
        <end position="242"/>
    </location>
</feature>
<evidence type="ECO:0000256" key="1">
    <source>
        <dbReference type="ARBA" id="ARBA00022679"/>
    </source>
</evidence>
<keyword evidence="4" id="KW-0472">Membrane</keyword>
<dbReference type="PANTHER" id="PTHR24421:SF63">
    <property type="entry name" value="SENSOR HISTIDINE KINASE DESK"/>
    <property type="match status" value="1"/>
</dbReference>
<sequence length="382" mass="42319">MNSELRLPLLAEGRKKKWAYSSLLFSLFYFTPLFFGDTYSHSQYIVVASCYVAFVGVYLATVNAPKKRIPWLLGCLFLINSIANLINIGGGVLFGYMSFILGYYYRPRISALVTVCIVLSIIVLQQVLYVGLWMFALACAVNCLALLCFGVMERRETTHLIKDKQAKEALGTLSAIAERERIGRDLHDVAGHALSGISLKAQVADKLMEKGQYEKASAEVKELARLSQSLLSEIRKTVTGIKHLSMLDEMEKAFAQLRDKQFSVEKQIDTTIIPRLTALQETNITLIIKECVTNVLRHSKGNKVIVALLDEGENGSMIVQDNGQNVANTSTTNIVKGNGLTGIEERAALINATVSIQSNDGLRIALRFPLSKSAHILDKEIR</sequence>
<keyword evidence="1" id="KW-0808">Transferase</keyword>
<name>A0ABV7FV54_9ALTE</name>
<dbReference type="InterPro" id="IPR036890">
    <property type="entry name" value="HATPase_C_sf"/>
</dbReference>
<evidence type="ECO:0000313" key="7">
    <source>
        <dbReference type="Proteomes" id="UP001595478"/>
    </source>
</evidence>
<comment type="caution">
    <text evidence="6">The sequence shown here is derived from an EMBL/GenBank/DDBJ whole genome shotgun (WGS) entry which is preliminary data.</text>
</comment>
<reference evidence="7" key="1">
    <citation type="journal article" date="2019" name="Int. J. Syst. Evol. Microbiol.">
        <title>The Global Catalogue of Microorganisms (GCM) 10K type strain sequencing project: providing services to taxonomists for standard genome sequencing and annotation.</title>
        <authorList>
            <consortium name="The Broad Institute Genomics Platform"/>
            <consortium name="The Broad Institute Genome Sequencing Center for Infectious Disease"/>
            <person name="Wu L."/>
            <person name="Ma J."/>
        </authorList>
    </citation>
    <scope>NUCLEOTIDE SEQUENCE [LARGE SCALE GENOMIC DNA]</scope>
    <source>
        <strain evidence="7">KCTC 52473</strain>
    </source>
</reference>
<evidence type="ECO:0000313" key="6">
    <source>
        <dbReference type="EMBL" id="MFC3122722.1"/>
    </source>
</evidence>
<dbReference type="PANTHER" id="PTHR24421">
    <property type="entry name" value="NITRATE/NITRITE SENSOR PROTEIN NARX-RELATED"/>
    <property type="match status" value="1"/>
</dbReference>
<keyword evidence="4" id="KW-0812">Transmembrane</keyword>
<dbReference type="Gene3D" id="3.30.565.10">
    <property type="entry name" value="Histidine kinase-like ATPase, C-terminal domain"/>
    <property type="match status" value="1"/>
</dbReference>
<evidence type="ECO:0000256" key="3">
    <source>
        <dbReference type="ARBA" id="ARBA00023012"/>
    </source>
</evidence>
<keyword evidence="3" id="KW-0902">Two-component regulatory system</keyword>
<keyword evidence="7" id="KW-1185">Reference proteome</keyword>
<evidence type="ECO:0000256" key="4">
    <source>
        <dbReference type="SAM" id="Phobius"/>
    </source>
</evidence>
<proteinExistence type="predicted"/>
<dbReference type="SUPFAM" id="SSF55874">
    <property type="entry name" value="ATPase domain of HSP90 chaperone/DNA topoisomerase II/histidine kinase"/>
    <property type="match status" value="1"/>
</dbReference>
<dbReference type="EMBL" id="JBHRSW010000029">
    <property type="protein sequence ID" value="MFC3122722.1"/>
    <property type="molecule type" value="Genomic_DNA"/>
</dbReference>
<dbReference type="GO" id="GO:0016301">
    <property type="term" value="F:kinase activity"/>
    <property type="evidence" value="ECO:0007669"/>
    <property type="project" value="UniProtKB-KW"/>
</dbReference>
<dbReference type="InterPro" id="IPR011712">
    <property type="entry name" value="Sig_transdc_His_kin_sub3_dim/P"/>
</dbReference>
<feature type="transmembrane region" description="Helical" evidence="4">
    <location>
        <begin position="71"/>
        <end position="97"/>
    </location>
</feature>
<dbReference type="Gene3D" id="1.20.5.1930">
    <property type="match status" value="1"/>
</dbReference>
<evidence type="ECO:0000259" key="5">
    <source>
        <dbReference type="Pfam" id="PF07730"/>
    </source>
</evidence>
<organism evidence="6 7">
    <name type="scientific">Agaribacter flavus</name>
    <dbReference type="NCBI Taxonomy" id="1902781"/>
    <lineage>
        <taxon>Bacteria</taxon>
        <taxon>Pseudomonadati</taxon>
        <taxon>Pseudomonadota</taxon>
        <taxon>Gammaproteobacteria</taxon>
        <taxon>Alteromonadales</taxon>
        <taxon>Alteromonadaceae</taxon>
        <taxon>Agaribacter</taxon>
    </lineage>
</organism>
<keyword evidence="2 6" id="KW-0418">Kinase</keyword>
<dbReference type="CDD" id="cd16917">
    <property type="entry name" value="HATPase_UhpB-NarQ-NarX-like"/>
    <property type="match status" value="1"/>
</dbReference>
<dbReference type="RefSeq" id="WP_376920844.1">
    <property type="nucleotide sequence ID" value="NZ_JBHRSW010000029.1"/>
</dbReference>
<accession>A0ABV7FV54</accession>
<feature type="transmembrane region" description="Helical" evidence="4">
    <location>
        <begin position="44"/>
        <end position="65"/>
    </location>
</feature>